<protein>
    <recommendedName>
        <fullName evidence="5">Large ribosomal subunit protein uL15/eL18 domain-containing protein</fullName>
    </recommendedName>
</protein>
<accession>A0AA40I703</accession>
<comment type="subunit">
    <text evidence="1">Component of the large ribosomal subunit.</text>
</comment>
<feature type="compositionally biased region" description="Basic and acidic residues" evidence="4">
    <location>
        <begin position="169"/>
        <end position="180"/>
    </location>
</feature>
<dbReference type="InterPro" id="IPR000039">
    <property type="entry name" value="Ribosomal_eL18"/>
</dbReference>
<feature type="compositionally biased region" description="Basic and acidic residues" evidence="4">
    <location>
        <begin position="206"/>
        <end position="219"/>
    </location>
</feature>
<evidence type="ECO:0000259" key="5">
    <source>
        <dbReference type="Pfam" id="PF17135"/>
    </source>
</evidence>
<gene>
    <name evidence="6" type="ORF">QTO34_014668</name>
</gene>
<reference evidence="6" key="1">
    <citation type="submission" date="2023-06" db="EMBL/GenBank/DDBJ databases">
        <title>Reference genome for the Northern bat (Eptesicus nilssonii), a most northern bat species.</title>
        <authorList>
            <person name="Laine V.N."/>
            <person name="Pulliainen A.T."/>
            <person name="Lilley T.M."/>
        </authorList>
    </citation>
    <scope>NUCLEOTIDE SEQUENCE</scope>
    <source>
        <strain evidence="6">BLF_Eptnil</strain>
        <tissue evidence="6">Kidney</tissue>
    </source>
</reference>
<keyword evidence="7" id="KW-1185">Reference proteome</keyword>
<dbReference type="GO" id="GO:0003723">
    <property type="term" value="F:RNA binding"/>
    <property type="evidence" value="ECO:0007669"/>
    <property type="project" value="TreeGrafter"/>
</dbReference>
<evidence type="ECO:0000256" key="1">
    <source>
        <dbReference type="ARBA" id="ARBA00011133"/>
    </source>
</evidence>
<dbReference type="AlphaFoldDB" id="A0AA40I703"/>
<sequence length="970" mass="105882">MAAPAPAAVASGAVAGSGYKRRLLALIAPQEQGEVEKFSGVIRASSFHWHPLMAPINQGRCWAPAAVHTRVSRLGGQYYSPGPGCSMPTAQRLSAAQRPIRGPAWNACLITVVTKQAFPRPLMLLVLSGRPPPGLWDSSGAERTGRRHLVAMGAAIFRYTVKGVEHHDPDHIRVPEHREQFSSIRHQGGRRDRGNNKSFVPDEEDTPGKQTDEPPHESEPFSEVLYQPTPLISDQGVEERELEPTKGCSPRCAAGGPQIAERLARTHLLSEDFCRCEEKLQAQLSVSRSSGRLQPGAKGLRFCRHEQPQALHSGFSLGKWACGGDWDQRLQQSQWLSAERPEPQPPRAGLRCRQASDSGCPAVQGRPKLRPGGTGGTIMGVDIHHNKDRKAPKSQDIYLGLLAKLYRFLARRTNSTFNHDIEKVKLHSREGKPTVVVGTTSITSDVCMQEVSKLTVCALRVSSHQSQLLKSRSKMLIFNQLALDSPKGCATILLSGPCNSSQPLQILPVVQRLEVQVLFLTPQTPMSGLSGGRQDVVLEVPCFRRLTPTEVLTSLQGYLYDLRIGPLFGPWNFLTATDGLGTSASPCDLNKDPLLPYQSFRPWAATVTATGFVPLNRAFRKPPAAAEAFERPCAGADSRPGPPLWPLIAGEPAACLSAGAPGLPKASGVAMAQTLSSRRHWRRELSVLLAQSATPATLSPAPCASCWPNRGRSGVMIPYLELNSRKNIERLRHLEGESGCDWKPSLTINREELGYLSGPYNHNTQGPAANPRTPGLKQCEYADTDKPCAFSRKERPLNYTSIRPHKTCPGHGFSVEMTFQRNPKESEGNIHKNINLGPWKEHVKGLETLARVCHLHLHCGWSAAPVDPFVPALPLIAGVLPCPATLCLKRLGCGATSIFVLLICIFPPDWLVGIVEDVLKPPQDEWAKLMTPWKPSWPWKEPDPALVELQAQGSPAQTLSSGLPGLAKTT</sequence>
<name>A0AA40I703_CNENI</name>
<organism evidence="6 7">
    <name type="scientific">Cnephaeus nilssonii</name>
    <name type="common">Northern bat</name>
    <name type="synonym">Eptesicus nilssonii</name>
    <dbReference type="NCBI Taxonomy" id="3371016"/>
    <lineage>
        <taxon>Eukaryota</taxon>
        <taxon>Metazoa</taxon>
        <taxon>Chordata</taxon>
        <taxon>Craniata</taxon>
        <taxon>Vertebrata</taxon>
        <taxon>Euteleostomi</taxon>
        <taxon>Mammalia</taxon>
        <taxon>Eutheria</taxon>
        <taxon>Laurasiatheria</taxon>
        <taxon>Chiroptera</taxon>
        <taxon>Yangochiroptera</taxon>
        <taxon>Vespertilionidae</taxon>
        <taxon>Cnephaeus</taxon>
    </lineage>
</organism>
<dbReference type="GO" id="GO:0022625">
    <property type="term" value="C:cytosolic large ribosomal subunit"/>
    <property type="evidence" value="ECO:0007669"/>
    <property type="project" value="TreeGrafter"/>
</dbReference>
<dbReference type="Proteomes" id="UP001177744">
    <property type="component" value="Unassembled WGS sequence"/>
</dbReference>
<dbReference type="PANTHER" id="PTHR10934">
    <property type="entry name" value="60S RIBOSOMAL PROTEIN L18"/>
    <property type="match status" value="1"/>
</dbReference>
<dbReference type="GO" id="GO:0003735">
    <property type="term" value="F:structural constituent of ribosome"/>
    <property type="evidence" value="ECO:0007669"/>
    <property type="project" value="InterPro"/>
</dbReference>
<dbReference type="InterPro" id="IPR021131">
    <property type="entry name" value="Ribosomal_uL15/eL18"/>
</dbReference>
<evidence type="ECO:0000256" key="4">
    <source>
        <dbReference type="SAM" id="MobiDB-lite"/>
    </source>
</evidence>
<feature type="region of interest" description="Disordered" evidence="4">
    <location>
        <begin position="337"/>
        <end position="374"/>
    </location>
</feature>
<dbReference type="GO" id="GO:0006412">
    <property type="term" value="P:translation"/>
    <property type="evidence" value="ECO:0007669"/>
    <property type="project" value="InterPro"/>
</dbReference>
<evidence type="ECO:0000313" key="6">
    <source>
        <dbReference type="EMBL" id="KAK1344109.1"/>
    </source>
</evidence>
<dbReference type="Gene3D" id="3.100.10.10">
    <property type="match status" value="1"/>
</dbReference>
<comment type="caution">
    <text evidence="6">The sequence shown here is derived from an EMBL/GenBank/DDBJ whole genome shotgun (WGS) entry which is preliminary data.</text>
</comment>
<evidence type="ECO:0000256" key="2">
    <source>
        <dbReference type="ARBA" id="ARBA00022980"/>
    </source>
</evidence>
<proteinExistence type="predicted"/>
<evidence type="ECO:0000256" key="3">
    <source>
        <dbReference type="ARBA" id="ARBA00023274"/>
    </source>
</evidence>
<feature type="domain" description="Large ribosomal subunit protein uL15/eL18" evidence="5">
    <location>
        <begin position="380"/>
        <end position="502"/>
    </location>
</feature>
<keyword evidence="2" id="KW-0689">Ribosomal protein</keyword>
<feature type="region of interest" description="Disordered" evidence="4">
    <location>
        <begin position="169"/>
        <end position="228"/>
    </location>
</feature>
<dbReference type="Pfam" id="PF17135">
    <property type="entry name" value="Ribosomal_L18"/>
    <property type="match status" value="1"/>
</dbReference>
<keyword evidence="3" id="KW-0687">Ribonucleoprotein</keyword>
<evidence type="ECO:0000313" key="7">
    <source>
        <dbReference type="Proteomes" id="UP001177744"/>
    </source>
</evidence>
<dbReference type="EMBL" id="JAULJE010000004">
    <property type="protein sequence ID" value="KAK1344109.1"/>
    <property type="molecule type" value="Genomic_DNA"/>
</dbReference>
<dbReference type="PANTHER" id="PTHR10934:SF2">
    <property type="entry name" value="LARGE RIBOSOMAL SUBUNIT PROTEIN EL18"/>
    <property type="match status" value="1"/>
</dbReference>